<evidence type="ECO:0000313" key="2">
    <source>
        <dbReference type="RefSeq" id="XP_017864515.1"/>
    </source>
</evidence>
<proteinExistence type="predicted"/>
<organism evidence="1 2">
    <name type="scientific">Drosophila arizonae</name>
    <name type="common">Fruit fly</name>
    <dbReference type="NCBI Taxonomy" id="7263"/>
    <lineage>
        <taxon>Eukaryota</taxon>
        <taxon>Metazoa</taxon>
        <taxon>Ecdysozoa</taxon>
        <taxon>Arthropoda</taxon>
        <taxon>Hexapoda</taxon>
        <taxon>Insecta</taxon>
        <taxon>Pterygota</taxon>
        <taxon>Neoptera</taxon>
        <taxon>Endopterygota</taxon>
        <taxon>Diptera</taxon>
        <taxon>Brachycera</taxon>
        <taxon>Muscomorpha</taxon>
        <taxon>Ephydroidea</taxon>
        <taxon>Drosophilidae</taxon>
        <taxon>Drosophila</taxon>
    </lineage>
</organism>
<accession>A0ABM1PBC9</accession>
<dbReference type="Proteomes" id="UP000694904">
    <property type="component" value="Chromosome 4"/>
</dbReference>
<evidence type="ECO:0000313" key="1">
    <source>
        <dbReference type="Proteomes" id="UP000694904"/>
    </source>
</evidence>
<sequence>MECVCFVYANNQPIEPPTTATHTTSCGRCCFPNLQLVRHNQLKPTGAPALALKQTVPAPEQQQTFPNCLTLKSPIMQHSERARASSSIMINHFLLVFAVHTLK</sequence>
<keyword evidence="1" id="KW-1185">Reference proteome</keyword>
<reference evidence="2" key="3">
    <citation type="submission" date="2025-08" db="UniProtKB">
        <authorList>
            <consortium name="RefSeq"/>
        </authorList>
    </citation>
    <scope>IDENTIFICATION</scope>
    <source>
        <tissue evidence="2">Whole organism</tissue>
    </source>
</reference>
<name>A0ABM1PBC9_DROAR</name>
<dbReference type="GeneID" id="108614779"/>
<reference evidence="1" key="2">
    <citation type="journal article" date="2016" name="G3 (Bethesda)">
        <title>Genome Evolution in Three Species of Cactophilic Drosophila.</title>
        <authorList>
            <person name="Sanchez-Flores A."/>
            <person name="Penazola F."/>
            <person name="Carpinteyro-Ponce J."/>
            <person name="Nazario-Yepiz N."/>
            <person name="Abreu-Goodger C."/>
            <person name="Machado C.A."/>
            <person name="Markow T.A."/>
        </authorList>
    </citation>
    <scope>NUCLEOTIDE SEQUENCE [LARGE SCALE GENOMIC DNA]</scope>
</reference>
<protein>
    <submittedName>
        <fullName evidence="2">Uncharacterized protein LOC108614779</fullName>
    </submittedName>
</protein>
<gene>
    <name evidence="2" type="primary">LOC108614779</name>
</gene>
<reference evidence="1" key="1">
    <citation type="journal article" date="1997" name="Nucleic Acids Res.">
        <title>tRNAscan-SE: a program for improved detection of transfer RNA genes in genomic sequence.</title>
        <authorList>
            <person name="Lowe T.M."/>
            <person name="Eddy S.R."/>
        </authorList>
    </citation>
    <scope>NUCLEOTIDE SEQUENCE [LARGE SCALE GENOMIC DNA]</scope>
</reference>
<dbReference type="RefSeq" id="XP_017864515.1">
    <property type="nucleotide sequence ID" value="XM_018009026.1"/>
</dbReference>